<feature type="binding site" evidence="2">
    <location>
        <position position="83"/>
    </location>
    <ligand>
        <name>Mg(2+)</name>
        <dbReference type="ChEBI" id="CHEBI:18420"/>
        <label>2</label>
    </ligand>
</feature>
<feature type="binding site" evidence="2">
    <location>
        <position position="157"/>
    </location>
    <ligand>
        <name>ATP</name>
        <dbReference type="ChEBI" id="CHEBI:30616"/>
    </ligand>
</feature>
<feature type="binding site" evidence="2">
    <location>
        <position position="54"/>
    </location>
    <ligand>
        <name>Mg(2+)</name>
        <dbReference type="ChEBI" id="CHEBI:18420"/>
        <label>1</label>
    </ligand>
</feature>
<feature type="binding site" evidence="2">
    <location>
        <position position="53"/>
    </location>
    <ligand>
        <name>Mg(2+)</name>
        <dbReference type="ChEBI" id="CHEBI:18420"/>
        <label>1</label>
    </ligand>
</feature>
<dbReference type="SUPFAM" id="SSF56042">
    <property type="entry name" value="PurM C-terminal domain-like"/>
    <property type="match status" value="1"/>
</dbReference>
<dbReference type="AlphaFoldDB" id="A0A6M1TJ10"/>
<dbReference type="GO" id="GO:0005524">
    <property type="term" value="F:ATP binding"/>
    <property type="evidence" value="ECO:0007669"/>
    <property type="project" value="UniProtKB-UniRule"/>
</dbReference>
<feature type="domain" description="PurM-like N-terminal" evidence="3">
    <location>
        <begin position="35"/>
        <end position="149"/>
    </location>
</feature>
<feature type="binding site" evidence="2">
    <location>
        <position position="54"/>
    </location>
    <ligand>
        <name>Mg(2+)</name>
        <dbReference type="ChEBI" id="CHEBI:18420"/>
        <label>2</label>
    </ligand>
</feature>
<dbReference type="InterPro" id="IPR016188">
    <property type="entry name" value="PurM-like_N"/>
</dbReference>
<dbReference type="UniPathway" id="UPA00060">
    <property type="reaction ID" value="UER00142"/>
</dbReference>
<feature type="binding site" evidence="2">
    <location>
        <position position="131"/>
    </location>
    <ligand>
        <name>Mg(2+)</name>
        <dbReference type="ChEBI" id="CHEBI:18420"/>
        <label>1</label>
    </ligand>
</feature>
<dbReference type="GO" id="GO:0000287">
    <property type="term" value="F:magnesium ion binding"/>
    <property type="evidence" value="ECO:0007669"/>
    <property type="project" value="UniProtKB-UniRule"/>
</dbReference>
<comment type="caution">
    <text evidence="2">Lacks conserved residue(s) required for the propagation of feature annotation.</text>
</comment>
<feature type="binding site" evidence="2">
    <location>
        <position position="61"/>
    </location>
    <ligand>
        <name>substrate</name>
    </ligand>
</feature>
<feature type="binding site" evidence="2">
    <location>
        <position position="230"/>
    </location>
    <ligand>
        <name>Mg(2+)</name>
        <dbReference type="ChEBI" id="CHEBI:18420"/>
        <label>5</label>
    </ligand>
</feature>
<accession>A0A6M1TJ10</accession>
<evidence type="ECO:0000259" key="4">
    <source>
        <dbReference type="Pfam" id="PF02769"/>
    </source>
</evidence>
<dbReference type="GO" id="GO:0009229">
    <property type="term" value="P:thiamine diphosphate biosynthetic process"/>
    <property type="evidence" value="ECO:0007669"/>
    <property type="project" value="UniProtKB-UniRule"/>
</dbReference>
<dbReference type="EC" id="2.7.4.16" evidence="2"/>
<gene>
    <name evidence="2 5" type="primary">thiL</name>
    <name evidence="5" type="ORF">G3569_09550</name>
</gene>
<dbReference type="GO" id="GO:0009030">
    <property type="term" value="F:thiamine-phosphate kinase activity"/>
    <property type="evidence" value="ECO:0007669"/>
    <property type="project" value="UniProtKB-UniRule"/>
</dbReference>
<keyword evidence="2" id="KW-0067">ATP-binding</keyword>
<organism evidence="5 6">
    <name type="scientific">Fodinibius halophilus</name>
    <dbReference type="NCBI Taxonomy" id="1736908"/>
    <lineage>
        <taxon>Bacteria</taxon>
        <taxon>Pseudomonadati</taxon>
        <taxon>Balneolota</taxon>
        <taxon>Balneolia</taxon>
        <taxon>Balneolales</taxon>
        <taxon>Balneolaceae</taxon>
        <taxon>Fodinibius</taxon>
    </lineage>
</organism>
<dbReference type="HAMAP" id="MF_02128">
    <property type="entry name" value="TMP_kinase"/>
    <property type="match status" value="1"/>
</dbReference>
<dbReference type="CDD" id="cd02194">
    <property type="entry name" value="ThiL"/>
    <property type="match status" value="1"/>
</dbReference>
<keyword evidence="1 2" id="KW-0784">Thiamine biosynthesis</keyword>
<comment type="caution">
    <text evidence="5">The sequence shown here is derived from an EMBL/GenBank/DDBJ whole genome shotgun (WGS) entry which is preliminary data.</text>
</comment>
<dbReference type="EMBL" id="JAALLS010000011">
    <property type="protein sequence ID" value="NGP88600.1"/>
    <property type="molecule type" value="Genomic_DNA"/>
</dbReference>
<comment type="function">
    <text evidence="2">Catalyzes the ATP-dependent phosphorylation of thiamine-monophosphate (TMP) to form thiamine-pyrophosphate (TPP), the active form of vitamin B1.</text>
</comment>
<feature type="domain" description="PurM-like C-terminal" evidence="4">
    <location>
        <begin position="161"/>
        <end position="317"/>
    </location>
</feature>
<dbReference type="Gene3D" id="3.90.650.10">
    <property type="entry name" value="PurM-like C-terminal domain"/>
    <property type="match status" value="1"/>
</dbReference>
<feature type="binding site" evidence="2">
    <location>
        <position position="83"/>
    </location>
    <ligand>
        <name>Mg(2+)</name>
        <dbReference type="ChEBI" id="CHEBI:18420"/>
        <label>4</label>
    </ligand>
</feature>
<feature type="binding site" evidence="2">
    <location>
        <begin position="130"/>
        <end position="131"/>
    </location>
    <ligand>
        <name>ATP</name>
        <dbReference type="ChEBI" id="CHEBI:30616"/>
    </ligand>
</feature>
<keyword evidence="2 5" id="KW-0418">Kinase</keyword>
<dbReference type="Pfam" id="PF00586">
    <property type="entry name" value="AIRS"/>
    <property type="match status" value="1"/>
</dbReference>
<dbReference type="Proteomes" id="UP000479132">
    <property type="component" value="Unassembled WGS sequence"/>
</dbReference>
<dbReference type="InterPro" id="IPR036921">
    <property type="entry name" value="PurM-like_N_sf"/>
</dbReference>
<dbReference type="PANTHER" id="PTHR30270">
    <property type="entry name" value="THIAMINE-MONOPHOSPHATE KINASE"/>
    <property type="match status" value="1"/>
</dbReference>
<proteinExistence type="inferred from homology"/>
<evidence type="ECO:0000256" key="1">
    <source>
        <dbReference type="ARBA" id="ARBA00022977"/>
    </source>
</evidence>
<evidence type="ECO:0000313" key="5">
    <source>
        <dbReference type="EMBL" id="NGP88600.1"/>
    </source>
</evidence>
<name>A0A6M1TJ10_9BACT</name>
<dbReference type="SUPFAM" id="SSF55326">
    <property type="entry name" value="PurM N-terminal domain-like"/>
    <property type="match status" value="1"/>
</dbReference>
<evidence type="ECO:0000256" key="2">
    <source>
        <dbReference type="HAMAP-Rule" id="MF_02128"/>
    </source>
</evidence>
<dbReference type="NCBIfam" id="TIGR01379">
    <property type="entry name" value="thiL"/>
    <property type="match status" value="1"/>
</dbReference>
<feature type="binding site" evidence="2">
    <location>
        <position position="280"/>
    </location>
    <ligand>
        <name>substrate</name>
    </ligand>
</feature>
<comment type="pathway">
    <text evidence="2">Cofactor biosynthesis; thiamine diphosphate biosynthesis; thiamine diphosphate from thiamine phosphate: step 1/1.</text>
</comment>
<keyword evidence="2 5" id="KW-0808">Transferase</keyword>
<dbReference type="GO" id="GO:0009228">
    <property type="term" value="P:thiamine biosynthetic process"/>
    <property type="evidence" value="ECO:0007669"/>
    <property type="project" value="UniProtKB-KW"/>
</dbReference>
<keyword evidence="2" id="KW-0460">Magnesium</keyword>
<comment type="similarity">
    <text evidence="2">Belongs to the thiamine-monophosphate kinase family.</text>
</comment>
<feature type="binding site" evidence="2">
    <location>
        <position position="83"/>
    </location>
    <ligand>
        <name>Mg(2+)</name>
        <dbReference type="ChEBI" id="CHEBI:18420"/>
        <label>3</label>
    </ligand>
</feature>
<protein>
    <recommendedName>
        <fullName evidence="2">Thiamine-monophosphate kinase</fullName>
        <shortName evidence="2">TMP kinase</shortName>
        <shortName evidence="2">Thiamine-phosphate kinase</shortName>
        <ecNumber evidence="2">2.7.4.16</ecNumber>
    </recommendedName>
</protein>
<sequence>MADSLNPKNINELSEEQIINLFAESRHRDHGIGIGDDCSVTDGPNGVKQLVSTDLVIEQVHFRREDISPRALGSKALAVNLSDIAAMGGIPKGFYLSLALPKDLSAHWLTRFRDGLLVLAQRHNISLLGGDTTRSQNDIVISITITGTVKPKHLKLRSMAEPGDVLCVTGSLGDSAAGFKVLSHPDRYSYLSDANRKQLVEHHQEPKPEVAKGKWLAQMEAVHAMIDLSDGLIRDSRHIASQSRCGVDITLDRLPLSAPFKAFHRAQIEQAQDFAAAGGEDYKLLLAIAADDLEEIQKKFKQKFNTPLHQIGTMKKGEPQLRTLRDGAPIKLEEQQFKHFKGS</sequence>
<dbReference type="Gene3D" id="3.30.1330.10">
    <property type="entry name" value="PurM-like, N-terminal domain"/>
    <property type="match status" value="1"/>
</dbReference>
<keyword evidence="6" id="KW-1185">Reference proteome</keyword>
<comment type="catalytic activity">
    <reaction evidence="2">
        <text>thiamine phosphate + ATP = thiamine diphosphate + ADP</text>
        <dbReference type="Rhea" id="RHEA:15913"/>
        <dbReference type="ChEBI" id="CHEBI:30616"/>
        <dbReference type="ChEBI" id="CHEBI:37575"/>
        <dbReference type="ChEBI" id="CHEBI:58937"/>
        <dbReference type="ChEBI" id="CHEBI:456216"/>
        <dbReference type="EC" id="2.7.4.16"/>
    </reaction>
</comment>
<dbReference type="PIRSF" id="PIRSF005303">
    <property type="entry name" value="Thiam_monoph_kin"/>
    <property type="match status" value="1"/>
</dbReference>
<keyword evidence="2" id="KW-0547">Nucleotide-binding</keyword>
<evidence type="ECO:0000313" key="6">
    <source>
        <dbReference type="Proteomes" id="UP000479132"/>
    </source>
</evidence>
<evidence type="ECO:0000259" key="3">
    <source>
        <dbReference type="Pfam" id="PF00586"/>
    </source>
</evidence>
<feature type="binding site" evidence="2">
    <location>
        <position position="337"/>
    </location>
    <ligand>
        <name>substrate</name>
    </ligand>
</feature>
<feature type="binding site" evidence="2">
    <location>
        <position position="52"/>
    </location>
    <ligand>
        <name>Mg(2+)</name>
        <dbReference type="ChEBI" id="CHEBI:18420"/>
        <label>4</label>
    </ligand>
</feature>
<feature type="binding site" evidence="2">
    <location>
        <position position="37"/>
    </location>
    <ligand>
        <name>Mg(2+)</name>
        <dbReference type="ChEBI" id="CHEBI:18420"/>
        <label>3</label>
    </ligand>
</feature>
<dbReference type="Pfam" id="PF02769">
    <property type="entry name" value="AIRS_C"/>
    <property type="match status" value="1"/>
</dbReference>
<feature type="binding site" evidence="2">
    <location>
        <position position="227"/>
    </location>
    <ligand>
        <name>Mg(2+)</name>
        <dbReference type="ChEBI" id="CHEBI:18420"/>
        <label>3</label>
    </ligand>
</feature>
<comment type="miscellaneous">
    <text evidence="2">Reaction mechanism of ThiL seems to utilize a direct, inline transfer of the gamma-phosphate of ATP to TMP rather than a phosphorylated enzyme intermediate.</text>
</comment>
<dbReference type="InterPro" id="IPR036676">
    <property type="entry name" value="PurM-like_C_sf"/>
</dbReference>
<dbReference type="PANTHER" id="PTHR30270:SF0">
    <property type="entry name" value="THIAMINE-MONOPHOSPHATE KINASE"/>
    <property type="match status" value="1"/>
</dbReference>
<reference evidence="5 6" key="1">
    <citation type="submission" date="2020-02" db="EMBL/GenBank/DDBJ databases">
        <title>Aliifodinibius halophilus 2W32, complete genome.</title>
        <authorList>
            <person name="Li Y."/>
            <person name="Wu S."/>
        </authorList>
    </citation>
    <scope>NUCLEOTIDE SEQUENCE [LARGE SCALE GENOMIC DNA]</scope>
    <source>
        <strain evidence="5 6">2W32</strain>
    </source>
</reference>
<dbReference type="RefSeq" id="WP_165268508.1">
    <property type="nucleotide sequence ID" value="NZ_JAALLS010000011.1"/>
</dbReference>
<feature type="binding site" evidence="2">
    <location>
        <position position="229"/>
    </location>
    <ligand>
        <name>ATP</name>
        <dbReference type="ChEBI" id="CHEBI:30616"/>
    </ligand>
</feature>
<dbReference type="InterPro" id="IPR010918">
    <property type="entry name" value="PurM-like_C_dom"/>
</dbReference>
<feature type="binding site" evidence="2">
    <location>
        <position position="37"/>
    </location>
    <ligand>
        <name>Mg(2+)</name>
        <dbReference type="ChEBI" id="CHEBI:18420"/>
        <label>4</label>
    </ligand>
</feature>
<keyword evidence="2" id="KW-0479">Metal-binding</keyword>
<dbReference type="InterPro" id="IPR006283">
    <property type="entry name" value="ThiL-like"/>
</dbReference>